<dbReference type="GeneID" id="28997072"/>
<dbReference type="RefSeq" id="XP_018289931.1">
    <property type="nucleotide sequence ID" value="XM_018436166.1"/>
</dbReference>
<dbReference type="EMBL" id="KV440984">
    <property type="protein sequence ID" value="OAD71891.1"/>
    <property type="molecule type" value="Genomic_DNA"/>
</dbReference>
<dbReference type="GO" id="GO:0003676">
    <property type="term" value="F:nucleic acid binding"/>
    <property type="evidence" value="ECO:0007669"/>
    <property type="project" value="InterPro"/>
</dbReference>
<dbReference type="OrthoDB" id="2289193at2759"/>
<feature type="compositionally biased region" description="Basic residues" evidence="1">
    <location>
        <begin position="1"/>
        <end position="10"/>
    </location>
</feature>
<evidence type="ECO:0000256" key="1">
    <source>
        <dbReference type="SAM" id="MobiDB-lite"/>
    </source>
</evidence>
<sequence>MELKPSKKQVKGNEPVNNSEDDSFIKKERKNSKPTLHDFLVKKCQSTHKRAHFHSVKRNSLEKIGERYTCVTRWEDMDMDFLRNCVFIDEAGFHINMKRNYTWPQKGARAVSTFIGFVMVLESIHVSEYRDG</sequence>
<protein>
    <recommendedName>
        <fullName evidence="4">Tc1-like transposase DDE domain-containing protein</fullName>
    </recommendedName>
</protein>
<keyword evidence="3" id="KW-1185">Reference proteome</keyword>
<dbReference type="InterPro" id="IPR036397">
    <property type="entry name" value="RNaseH_sf"/>
</dbReference>
<dbReference type="InParanoid" id="A0A163A979"/>
<dbReference type="Proteomes" id="UP000077315">
    <property type="component" value="Unassembled WGS sequence"/>
</dbReference>
<name>A0A163A979_PHYB8</name>
<proteinExistence type="predicted"/>
<evidence type="ECO:0008006" key="4">
    <source>
        <dbReference type="Google" id="ProtNLM"/>
    </source>
</evidence>
<evidence type="ECO:0000313" key="2">
    <source>
        <dbReference type="EMBL" id="OAD71891.1"/>
    </source>
</evidence>
<dbReference type="VEuPathDB" id="FungiDB:PHYBLDRAFT_169806"/>
<evidence type="ECO:0000313" key="3">
    <source>
        <dbReference type="Proteomes" id="UP000077315"/>
    </source>
</evidence>
<reference evidence="3" key="1">
    <citation type="submission" date="2015-06" db="EMBL/GenBank/DDBJ databases">
        <title>Expansion of signal transduction pathways in fungi by whole-genome duplication.</title>
        <authorList>
            <consortium name="DOE Joint Genome Institute"/>
            <person name="Corrochano L.M."/>
            <person name="Kuo A."/>
            <person name="Marcet-Houben M."/>
            <person name="Polaino S."/>
            <person name="Salamov A."/>
            <person name="Villalobos J.M."/>
            <person name="Alvarez M.I."/>
            <person name="Avalos J."/>
            <person name="Benito E.P."/>
            <person name="Benoit I."/>
            <person name="Burger G."/>
            <person name="Camino L.P."/>
            <person name="Canovas D."/>
            <person name="Cerda-Olmedo E."/>
            <person name="Cheng J.-F."/>
            <person name="Dominguez A."/>
            <person name="Elias M."/>
            <person name="Eslava A.P."/>
            <person name="Glaser F."/>
            <person name="Grimwood J."/>
            <person name="Gutierrez G."/>
            <person name="Heitman J."/>
            <person name="Henrissat B."/>
            <person name="Iturriaga E.A."/>
            <person name="Lang B.F."/>
            <person name="Lavin J.L."/>
            <person name="Lee S."/>
            <person name="Li W."/>
            <person name="Lindquist E."/>
            <person name="Lopez-Garcia S."/>
            <person name="Luque E.M."/>
            <person name="Marcos A.T."/>
            <person name="Martin J."/>
            <person name="McCluskey K."/>
            <person name="Medina H.R."/>
            <person name="Miralles-Duran A."/>
            <person name="Miyazaki A."/>
            <person name="Munoz-Torres E."/>
            <person name="Oguiza J.A."/>
            <person name="Ohm R."/>
            <person name="Olmedo M."/>
            <person name="Orejas M."/>
            <person name="Ortiz-Castellanos L."/>
            <person name="Pisabarro A.G."/>
            <person name="Rodriguez-Romero J."/>
            <person name="Ruiz-Herrera J."/>
            <person name="Ruiz-Vazquez R."/>
            <person name="Sanz C."/>
            <person name="Schackwitz W."/>
            <person name="Schmutz J."/>
            <person name="Shahriari M."/>
            <person name="Shelest E."/>
            <person name="Silva-Franco F."/>
            <person name="Soanes D."/>
            <person name="Syed K."/>
            <person name="Tagua V.G."/>
            <person name="Talbot N.J."/>
            <person name="Thon M."/>
            <person name="De vries R.P."/>
            <person name="Wiebenga A."/>
            <person name="Yadav J.S."/>
            <person name="Braun E.L."/>
            <person name="Baker S."/>
            <person name="Garre V."/>
            <person name="Horwitz B."/>
            <person name="Torres-Martinez S."/>
            <person name="Idnurm A."/>
            <person name="Herrera-Estrella A."/>
            <person name="Gabaldon T."/>
            <person name="Grigoriev I.V."/>
        </authorList>
    </citation>
    <scope>NUCLEOTIDE SEQUENCE [LARGE SCALE GENOMIC DNA]</scope>
    <source>
        <strain evidence="3">NRRL 1555(-)</strain>
    </source>
</reference>
<dbReference type="Gene3D" id="3.30.420.10">
    <property type="entry name" value="Ribonuclease H-like superfamily/Ribonuclease H"/>
    <property type="match status" value="1"/>
</dbReference>
<accession>A0A163A979</accession>
<dbReference type="AlphaFoldDB" id="A0A163A979"/>
<organism evidence="2 3">
    <name type="scientific">Phycomyces blakesleeanus (strain ATCC 8743b / DSM 1359 / FGSC 10004 / NBRC 33097 / NRRL 1555)</name>
    <dbReference type="NCBI Taxonomy" id="763407"/>
    <lineage>
        <taxon>Eukaryota</taxon>
        <taxon>Fungi</taxon>
        <taxon>Fungi incertae sedis</taxon>
        <taxon>Mucoromycota</taxon>
        <taxon>Mucoromycotina</taxon>
        <taxon>Mucoromycetes</taxon>
        <taxon>Mucorales</taxon>
        <taxon>Phycomycetaceae</taxon>
        <taxon>Phycomyces</taxon>
    </lineage>
</organism>
<gene>
    <name evidence="2" type="ORF">PHYBLDRAFT_169806</name>
</gene>
<feature type="region of interest" description="Disordered" evidence="1">
    <location>
        <begin position="1"/>
        <end position="31"/>
    </location>
</feature>